<dbReference type="Proteomes" id="UP000236520">
    <property type="component" value="Unassembled WGS sequence"/>
</dbReference>
<evidence type="ECO:0000313" key="2">
    <source>
        <dbReference type="Proteomes" id="UP000236520"/>
    </source>
</evidence>
<dbReference type="InterPro" id="IPR027417">
    <property type="entry name" value="P-loop_NTPase"/>
</dbReference>
<gene>
    <name evidence="1" type="ORF">SMF913_10539</name>
</gene>
<accession>A0A2J7Z2L4</accession>
<protein>
    <recommendedName>
        <fullName evidence="3">ATP/GTP-binding protein</fullName>
    </recommendedName>
</protein>
<proteinExistence type="predicted"/>
<comment type="caution">
    <text evidence="1">The sequence shown here is derived from an EMBL/GenBank/DDBJ whole genome shotgun (WGS) entry which is preliminary data.</text>
</comment>
<evidence type="ECO:0008006" key="3">
    <source>
        <dbReference type="Google" id="ProtNLM"/>
    </source>
</evidence>
<dbReference type="AlphaFoldDB" id="A0A2J7Z2L4"/>
<reference evidence="1 2" key="1">
    <citation type="submission" date="2015-09" db="EMBL/GenBank/DDBJ databases">
        <title>Genome sequence, genome mining and natural product profiling of a biocontrol bacterium Streptomyces malaysiensis F913.</title>
        <authorList>
            <person name="Xu Y."/>
            <person name="Wei J."/>
            <person name="Xie J."/>
            <person name="Li T."/>
            <person name="Zhou Z."/>
        </authorList>
    </citation>
    <scope>NUCLEOTIDE SEQUENCE [LARGE SCALE GENOMIC DNA]</scope>
    <source>
        <strain evidence="1 2">F913</strain>
    </source>
</reference>
<dbReference type="EMBL" id="LJIW01000001">
    <property type="protein sequence ID" value="PNG94514.1"/>
    <property type="molecule type" value="Genomic_DNA"/>
</dbReference>
<dbReference type="Gene3D" id="3.40.50.300">
    <property type="entry name" value="P-loop containing nucleotide triphosphate hydrolases"/>
    <property type="match status" value="1"/>
</dbReference>
<dbReference type="RefSeq" id="WP_102933255.1">
    <property type="nucleotide sequence ID" value="NZ_LJIW01000001.1"/>
</dbReference>
<keyword evidence="2" id="KW-1185">Reference proteome</keyword>
<dbReference type="SUPFAM" id="SSF52540">
    <property type="entry name" value="P-loop containing nucleoside triphosphate hydrolases"/>
    <property type="match status" value="1"/>
</dbReference>
<evidence type="ECO:0000313" key="1">
    <source>
        <dbReference type="EMBL" id="PNG94514.1"/>
    </source>
</evidence>
<name>A0A2J7Z2L4_STRMQ</name>
<organism evidence="1 2">
    <name type="scientific">Streptomyces malaysiensis</name>
    <dbReference type="NCBI Taxonomy" id="92644"/>
    <lineage>
        <taxon>Bacteria</taxon>
        <taxon>Bacillati</taxon>
        <taxon>Actinomycetota</taxon>
        <taxon>Actinomycetes</taxon>
        <taxon>Kitasatosporales</taxon>
        <taxon>Streptomycetaceae</taxon>
        <taxon>Streptomyces</taxon>
        <taxon>Streptomyces violaceusniger group</taxon>
    </lineage>
</organism>
<dbReference type="Pfam" id="PF13671">
    <property type="entry name" value="AAA_33"/>
    <property type="match status" value="1"/>
</dbReference>
<sequence length="231" mass="25683">MSTIDEAGAADTFLRPHHGRCRCLRPKGLVDLRGHTDPPAVLVYPADAVVVVSGLPGSGKSTLMERWSRAAPAIDPRAVHLACEALMPAWLPYGVYRPWARLRHFQWLRRQMRRMSPLLVHDCGSRPWLRRWLARAAGRQRREVHVVLLDVGADEALAGQRARGRCARPRVFARHQRGLDRLLAAVPAPDAACPGTAVRPVPAPLAEVASIVLLDRVSRQHVAAARFDRWS</sequence>